<dbReference type="GeneID" id="118463889"/>
<dbReference type="Pfam" id="PF21974">
    <property type="entry name" value="SPN1_m3Gcap_bd"/>
    <property type="match status" value="1"/>
</dbReference>
<evidence type="ECO:0000256" key="7">
    <source>
        <dbReference type="ARBA" id="ARBA00022490"/>
    </source>
</evidence>
<accession>A0A182FD27</accession>
<keyword evidence="12" id="KW-1185">Reference proteome</keyword>
<evidence type="ECO:0000256" key="5">
    <source>
        <dbReference type="ARBA" id="ARBA00016034"/>
    </source>
</evidence>
<dbReference type="VEuPathDB" id="VectorBase:AALB20_037955"/>
<comment type="subcellular location">
    <subcellularLocation>
        <location evidence="3">Cytoplasm</location>
    </subcellularLocation>
    <subcellularLocation>
        <location evidence="2">Nucleus</location>
    </subcellularLocation>
</comment>
<evidence type="ECO:0000256" key="6">
    <source>
        <dbReference type="ARBA" id="ARBA00022448"/>
    </source>
</evidence>
<dbReference type="CTD" id="7354429"/>
<evidence type="ECO:0000256" key="3">
    <source>
        <dbReference type="ARBA" id="ARBA00004496"/>
    </source>
</evidence>
<feature type="domain" description="Snurportin-1 m3G cap-binding" evidence="10">
    <location>
        <begin position="94"/>
        <end position="275"/>
    </location>
</feature>
<evidence type="ECO:0000313" key="11">
    <source>
        <dbReference type="EnsemblMetazoa" id="AALB004413-PA"/>
    </source>
</evidence>
<dbReference type="SUPFAM" id="SSF56091">
    <property type="entry name" value="DNA ligase/mRNA capping enzyme, catalytic domain"/>
    <property type="match status" value="1"/>
</dbReference>
<dbReference type="KEGG" id="aali:118463889"/>
<protein>
    <recommendedName>
        <fullName evidence="5">Snurportin-1</fullName>
    </recommendedName>
</protein>
<dbReference type="OrthoDB" id="10003593at2759"/>
<dbReference type="InterPro" id="IPR017336">
    <property type="entry name" value="Snurportin-1"/>
</dbReference>
<reference evidence="11 12" key="1">
    <citation type="journal article" date="2017" name="G3 (Bethesda)">
        <title>The Physical Genome Mapping of Anopheles albimanus Corrected Scaffold Misassemblies and Identified Interarm Rearrangements in Genus Anopheles.</title>
        <authorList>
            <person name="Artemov G.N."/>
            <person name="Peery A.N."/>
            <person name="Jiang X."/>
            <person name="Tu Z."/>
            <person name="Stegniy V.N."/>
            <person name="Sharakhova M.V."/>
            <person name="Sharakhov I.V."/>
        </authorList>
    </citation>
    <scope>NUCLEOTIDE SEQUENCE [LARGE SCALE GENOMIC DNA]</scope>
    <source>
        <strain evidence="11 12">ALBI9_A</strain>
    </source>
</reference>
<comment type="function">
    <text evidence="1">Functions as an U snRNP-specific nuclear import adapter. Involved in the trimethylguanosine (m3G)-cap-dependent nuclear import of U snRNPs. Binds specifically to the terminal m3G-cap U snRNAs.</text>
</comment>
<dbReference type="EnsemblMetazoa" id="AALB004413-RA">
    <property type="protein sequence ID" value="AALB004413-PA"/>
    <property type="gene ID" value="AALB004413"/>
</dbReference>
<sequence length="378" mass="44193">MTSEVFKTQYKNYGRNEAVLQQERRDRLLEEQRNARQHEFDSGRPGLLEEIENLSSEDTEDADIMECQPGNQPNTGGQRRQRMSRRSKLYAKKLQFSEWMYERPEDLENWYAIPCPVGQRCLLVIQNKLAVAYDKRGQSIATVRTNIRAQDKRGPIVLDCILSPNHVFYILDVLVYQQLDLVQCECQLRFTWIANKFVEDDLNERFNAKSTLKKNRLELKLLRHYHCAPLDNLAECLSHYPAFDDVDTRLDGFLFYHKASHYVFGKTPLVTWLFPFMLSDVLQLPLGLVHQGYDKQRPATYDGNYAQYIVEFEKCQKNRKRKKKHYKAGNHPEDTMDTSNVSVELNPDDEALWEAMEMAPLDSDDEDLHSSTLPELAE</sequence>
<dbReference type="Proteomes" id="UP000069272">
    <property type="component" value="Chromosome 3L"/>
</dbReference>
<keyword evidence="8" id="KW-0694">RNA-binding</keyword>
<dbReference type="GO" id="GO:0005737">
    <property type="term" value="C:cytoplasm"/>
    <property type="evidence" value="ECO:0007669"/>
    <property type="project" value="UniProtKB-SubCell"/>
</dbReference>
<dbReference type="GO" id="GO:0061015">
    <property type="term" value="P:snRNA import into nucleus"/>
    <property type="evidence" value="ECO:0007669"/>
    <property type="project" value="InterPro"/>
</dbReference>
<dbReference type="PANTHER" id="PTHR13403">
    <property type="entry name" value="SNURPORTIN1 RNUT1 PROTEIN RNA, U TRANSPORTER 1"/>
    <property type="match status" value="1"/>
</dbReference>
<dbReference type="Gene3D" id="3.30.470.30">
    <property type="entry name" value="DNA ligase/mRNA capping enzyme"/>
    <property type="match status" value="1"/>
</dbReference>
<evidence type="ECO:0000313" key="12">
    <source>
        <dbReference type="Proteomes" id="UP000069272"/>
    </source>
</evidence>
<dbReference type="RefSeq" id="XP_035786713.1">
    <property type="nucleotide sequence ID" value="XM_035930820.1"/>
</dbReference>
<comment type="similarity">
    <text evidence="4">Belongs to the snurportin family.</text>
</comment>
<keyword evidence="6" id="KW-0813">Transport</keyword>
<dbReference type="VEuPathDB" id="VectorBase:AALB004413"/>
<organism evidence="11 12">
    <name type="scientific">Anopheles albimanus</name>
    <name type="common">New world malaria mosquito</name>
    <dbReference type="NCBI Taxonomy" id="7167"/>
    <lineage>
        <taxon>Eukaryota</taxon>
        <taxon>Metazoa</taxon>
        <taxon>Ecdysozoa</taxon>
        <taxon>Arthropoda</taxon>
        <taxon>Hexapoda</taxon>
        <taxon>Insecta</taxon>
        <taxon>Pterygota</taxon>
        <taxon>Neoptera</taxon>
        <taxon>Endopterygota</taxon>
        <taxon>Diptera</taxon>
        <taxon>Nematocera</taxon>
        <taxon>Culicoidea</taxon>
        <taxon>Culicidae</taxon>
        <taxon>Anophelinae</taxon>
        <taxon>Anopheles</taxon>
    </lineage>
</organism>
<dbReference type="GO" id="GO:0003723">
    <property type="term" value="F:RNA binding"/>
    <property type="evidence" value="ECO:0007669"/>
    <property type="project" value="UniProtKB-KW"/>
</dbReference>
<dbReference type="CDD" id="cd09232">
    <property type="entry name" value="Snurportin-1_C"/>
    <property type="match status" value="1"/>
</dbReference>
<proteinExistence type="inferred from homology"/>
<evidence type="ECO:0000256" key="2">
    <source>
        <dbReference type="ARBA" id="ARBA00004123"/>
    </source>
</evidence>
<evidence type="ECO:0000256" key="9">
    <source>
        <dbReference type="ARBA" id="ARBA00023242"/>
    </source>
</evidence>
<dbReference type="AlphaFoldDB" id="A0A182FD27"/>
<keyword evidence="9" id="KW-0539">Nucleus</keyword>
<evidence type="ECO:0000256" key="1">
    <source>
        <dbReference type="ARBA" id="ARBA00003975"/>
    </source>
</evidence>
<dbReference type="PANTHER" id="PTHR13403:SF6">
    <property type="entry name" value="SNURPORTIN-1"/>
    <property type="match status" value="1"/>
</dbReference>
<reference evidence="11" key="2">
    <citation type="submission" date="2022-08" db="UniProtKB">
        <authorList>
            <consortium name="EnsemblMetazoa"/>
        </authorList>
    </citation>
    <scope>IDENTIFICATION</scope>
    <source>
        <strain evidence="11">STECLA/ALBI9_A</strain>
    </source>
</reference>
<evidence type="ECO:0000259" key="10">
    <source>
        <dbReference type="Pfam" id="PF21974"/>
    </source>
</evidence>
<dbReference type="InterPro" id="IPR047857">
    <property type="entry name" value="Snurportin1_C"/>
</dbReference>
<evidence type="ECO:0000256" key="4">
    <source>
        <dbReference type="ARBA" id="ARBA00007540"/>
    </source>
</evidence>
<dbReference type="STRING" id="7167.A0A182FD27"/>
<keyword evidence="7" id="KW-0963">Cytoplasm</keyword>
<name>A0A182FD27_ANOAL</name>
<evidence type="ECO:0000256" key="8">
    <source>
        <dbReference type="ARBA" id="ARBA00022884"/>
    </source>
</evidence>
<dbReference type="GO" id="GO:0005634">
    <property type="term" value="C:nucleus"/>
    <property type="evidence" value="ECO:0007669"/>
    <property type="project" value="UniProtKB-SubCell"/>
</dbReference>